<keyword evidence="2" id="KW-1185">Reference proteome</keyword>
<dbReference type="Proteomes" id="UP001374952">
    <property type="component" value="Unassembled WGS sequence"/>
</dbReference>
<proteinExistence type="predicted"/>
<protein>
    <submittedName>
        <fullName evidence="1">Type II secretion system protein N</fullName>
    </submittedName>
</protein>
<dbReference type="EMBL" id="JBAKAX010000267">
    <property type="protein sequence ID" value="MEL0606596.1"/>
    <property type="molecule type" value="Genomic_DNA"/>
</dbReference>
<feature type="non-terminal residue" evidence="1">
    <location>
        <position position="1"/>
    </location>
</feature>
<feature type="non-terminal residue" evidence="1">
    <location>
        <position position="72"/>
    </location>
</feature>
<name>A0ACC6RAZ0_9GAMM</name>
<gene>
    <name evidence="1" type="ORF">V6250_20950</name>
</gene>
<comment type="caution">
    <text evidence="1">The sequence shown here is derived from an EMBL/GenBank/DDBJ whole genome shotgun (WGS) entry which is preliminary data.</text>
</comment>
<organism evidence="1 2">
    <name type="scientific">Pseudoalteromonas undina</name>
    <dbReference type="NCBI Taxonomy" id="43660"/>
    <lineage>
        <taxon>Bacteria</taxon>
        <taxon>Pseudomonadati</taxon>
        <taxon>Pseudomonadota</taxon>
        <taxon>Gammaproteobacteria</taxon>
        <taxon>Alteromonadales</taxon>
        <taxon>Pseudoalteromonadaceae</taxon>
        <taxon>Pseudoalteromonas</taxon>
    </lineage>
</organism>
<evidence type="ECO:0000313" key="1">
    <source>
        <dbReference type="EMBL" id="MEL0606596.1"/>
    </source>
</evidence>
<accession>A0ACC6RAZ0</accession>
<reference evidence="1" key="1">
    <citation type="submission" date="2024-02" db="EMBL/GenBank/DDBJ databases">
        <title>Bacteria isolated from the canopy kelp, Nereocystis luetkeana.</title>
        <authorList>
            <person name="Pfister C.A."/>
            <person name="Younker I.T."/>
            <person name="Light S.H."/>
        </authorList>
    </citation>
    <scope>NUCLEOTIDE SEQUENCE</scope>
    <source>
        <strain evidence="1">TN.2.01</strain>
    </source>
</reference>
<evidence type="ECO:0000313" key="2">
    <source>
        <dbReference type="Proteomes" id="UP001374952"/>
    </source>
</evidence>
<sequence length="72" mass="7674">YSNQTKSSSATSVQSIIDHFLFGKKTVTNETNTSQQNEVINNAPETRLSSNLTGIVAVSNDDKAGVASIESQ</sequence>